<dbReference type="Pfam" id="PF00324">
    <property type="entry name" value="AA_permease"/>
    <property type="match status" value="1"/>
</dbReference>
<feature type="transmembrane region" description="Helical" evidence="6">
    <location>
        <begin position="424"/>
        <end position="443"/>
    </location>
</feature>
<evidence type="ECO:0000256" key="6">
    <source>
        <dbReference type="SAM" id="Phobius"/>
    </source>
</evidence>
<comment type="subcellular location">
    <subcellularLocation>
        <location evidence="1">Membrane</location>
        <topology evidence="1">Multi-pass membrane protein</topology>
    </subcellularLocation>
</comment>
<evidence type="ECO:0000256" key="4">
    <source>
        <dbReference type="ARBA" id="ARBA00022989"/>
    </source>
</evidence>
<keyword evidence="3 6" id="KW-0812">Transmembrane</keyword>
<feature type="transmembrane region" description="Helical" evidence="6">
    <location>
        <begin position="107"/>
        <end position="130"/>
    </location>
</feature>
<feature type="transmembrane region" description="Helical" evidence="6">
    <location>
        <begin position="464"/>
        <end position="491"/>
    </location>
</feature>
<feature type="transmembrane region" description="Helical" evidence="6">
    <location>
        <begin position="349"/>
        <end position="371"/>
    </location>
</feature>
<evidence type="ECO:0000313" key="9">
    <source>
        <dbReference type="Proteomes" id="UP001497383"/>
    </source>
</evidence>
<protein>
    <recommendedName>
        <fullName evidence="7">Amino acid permease/ SLC12A domain-containing protein</fullName>
    </recommendedName>
</protein>
<keyword evidence="5 6" id="KW-0472">Membrane</keyword>
<evidence type="ECO:0000256" key="3">
    <source>
        <dbReference type="ARBA" id="ARBA00022692"/>
    </source>
</evidence>
<dbReference type="InterPro" id="IPR050524">
    <property type="entry name" value="APC_YAT"/>
</dbReference>
<evidence type="ECO:0000256" key="5">
    <source>
        <dbReference type="ARBA" id="ARBA00023136"/>
    </source>
</evidence>
<feature type="transmembrane region" description="Helical" evidence="6">
    <location>
        <begin position="400"/>
        <end position="418"/>
    </location>
</feature>
<organism evidence="8 9">
    <name type="scientific">Lodderomyces beijingensis</name>
    <dbReference type="NCBI Taxonomy" id="1775926"/>
    <lineage>
        <taxon>Eukaryota</taxon>
        <taxon>Fungi</taxon>
        <taxon>Dikarya</taxon>
        <taxon>Ascomycota</taxon>
        <taxon>Saccharomycotina</taxon>
        <taxon>Pichiomycetes</taxon>
        <taxon>Debaryomycetaceae</taxon>
        <taxon>Candida/Lodderomyces clade</taxon>
        <taxon>Lodderomyces</taxon>
    </lineage>
</organism>
<feature type="domain" description="Amino acid permease/ SLC12A" evidence="7">
    <location>
        <begin position="79"/>
        <end position="535"/>
    </location>
</feature>
<dbReference type="EMBL" id="OZ022406">
    <property type="protein sequence ID" value="CAK9437589.1"/>
    <property type="molecule type" value="Genomic_DNA"/>
</dbReference>
<feature type="transmembrane region" description="Helical" evidence="6">
    <location>
        <begin position="151"/>
        <end position="169"/>
    </location>
</feature>
<dbReference type="PANTHER" id="PTHR43341">
    <property type="entry name" value="AMINO ACID PERMEASE"/>
    <property type="match status" value="1"/>
</dbReference>
<name>A0ABP0ZJD0_9ASCO</name>
<sequence length="580" mass="62959">MGASIDRVKSEIQPAENSSVEKIEYDNFSIDSGPGSGSVVSSKCKPLYTSFIDSFRRAPPATELGGNMKKAISKSELRLMSLSTGLGTGLLVAAGSKLGAAGPAGVLVAYSVVGFFMLIPMVHSLSELTIAYSGLPGGFQSYYAKFFDESLAFALGWTYAFQWICIVSLELVTASITIKFWTTSVHPDVWVVFFLLIIVGINFGGSKVYAVSEATFNAIKVFTLCGFIIFGLVIDVGGGPTGFIGGKYYHSPGAFTSFKGLASVFVTGAFSLGGSEFISLSAAETKHPKASVRAASKLVYVKVIVLYVGSLVFVGLLVPHDSDRLMGAEGTARHASPYVLAAELNGVRVIPHIMNAVILISVTSVGTAAMYSSPRLMQSLAEQGLAPKWMNYIDRQGRPLTCLIVVVISSFFGFIAAYDKEETVFMWLMSISGISFVVCWLFICLCHIRFRQALKHNGIPVSSLAYVSPTGIIGSYFGAVVNFLVLVAQFYTSLWGGPNGEPSALSFFENYLGLPVLLILWFGHKLSTKNWRLFKSVSEIDVNKDRVIPDGEVIEAEKLEEKERYQRAPFWKKVLITCFD</sequence>
<dbReference type="RefSeq" id="XP_066828905.1">
    <property type="nucleotide sequence ID" value="XM_066971913.1"/>
</dbReference>
<comment type="similarity">
    <text evidence="2">Belongs to the amino acid-polyamine-organocation (APC) superfamily. YAT (TC 2.A.3.10) family.</text>
</comment>
<gene>
    <name evidence="8" type="ORF">LODBEIA_P19670</name>
</gene>
<reference evidence="8 9" key="1">
    <citation type="submission" date="2024-03" db="EMBL/GenBank/DDBJ databases">
        <authorList>
            <person name="Brejova B."/>
        </authorList>
    </citation>
    <scope>NUCLEOTIDE SEQUENCE [LARGE SCALE GENOMIC DNA]</scope>
    <source>
        <strain evidence="8 9">CBS 14171</strain>
    </source>
</reference>
<keyword evidence="9" id="KW-1185">Reference proteome</keyword>
<proteinExistence type="inferred from homology"/>
<dbReference type="Gene3D" id="1.20.1740.10">
    <property type="entry name" value="Amino acid/polyamine transporter I"/>
    <property type="match status" value="1"/>
</dbReference>
<dbReference type="Proteomes" id="UP001497383">
    <property type="component" value="Chromosome 2"/>
</dbReference>
<dbReference type="PANTHER" id="PTHR43341:SF17">
    <property type="entry name" value="GENERAL AMINO ACID PERMEASE AGP1-RELATED"/>
    <property type="match status" value="1"/>
</dbReference>
<evidence type="ECO:0000259" key="7">
    <source>
        <dbReference type="Pfam" id="PF00324"/>
    </source>
</evidence>
<dbReference type="InterPro" id="IPR004841">
    <property type="entry name" value="AA-permease/SLC12A_dom"/>
</dbReference>
<accession>A0ABP0ZJD0</accession>
<evidence type="ECO:0000313" key="8">
    <source>
        <dbReference type="EMBL" id="CAK9437589.1"/>
    </source>
</evidence>
<feature type="transmembrane region" description="Helical" evidence="6">
    <location>
        <begin position="299"/>
        <end position="318"/>
    </location>
</feature>
<feature type="transmembrane region" description="Helical" evidence="6">
    <location>
        <begin position="260"/>
        <end position="278"/>
    </location>
</feature>
<dbReference type="PIRSF" id="PIRSF006060">
    <property type="entry name" value="AA_transporter"/>
    <property type="match status" value="1"/>
</dbReference>
<feature type="transmembrane region" description="Helical" evidence="6">
    <location>
        <begin position="221"/>
        <end position="240"/>
    </location>
</feature>
<feature type="transmembrane region" description="Helical" evidence="6">
    <location>
        <begin position="503"/>
        <end position="523"/>
    </location>
</feature>
<feature type="transmembrane region" description="Helical" evidence="6">
    <location>
        <begin position="189"/>
        <end position="209"/>
    </location>
</feature>
<evidence type="ECO:0000256" key="2">
    <source>
        <dbReference type="ARBA" id="ARBA00006983"/>
    </source>
</evidence>
<keyword evidence="4 6" id="KW-1133">Transmembrane helix</keyword>
<dbReference type="GeneID" id="92207163"/>
<evidence type="ECO:0000256" key="1">
    <source>
        <dbReference type="ARBA" id="ARBA00004141"/>
    </source>
</evidence>
<feature type="transmembrane region" description="Helical" evidence="6">
    <location>
        <begin position="77"/>
        <end position="95"/>
    </location>
</feature>